<protein>
    <submittedName>
        <fullName evidence="2">Alpha/beta hydrolase</fullName>
    </submittedName>
</protein>
<keyword evidence="2" id="KW-0378">Hydrolase</keyword>
<name>A0A369TLH3_9RHOB</name>
<dbReference type="AlphaFoldDB" id="A0A369TLH3"/>
<dbReference type="Gene3D" id="3.40.50.1820">
    <property type="entry name" value="alpha/beta hydrolase"/>
    <property type="match status" value="1"/>
</dbReference>
<accession>A0A369TLH3</accession>
<evidence type="ECO:0000259" key="1">
    <source>
        <dbReference type="Pfam" id="PF01738"/>
    </source>
</evidence>
<reference evidence="2 3" key="1">
    <citation type="submission" date="2018-07" db="EMBL/GenBank/DDBJ databases">
        <title>Thalassococcus profundi sp. nov., a marine bacterium isolated from deep seawater of Okinawa Trough.</title>
        <authorList>
            <person name="Yu M."/>
        </authorList>
    </citation>
    <scope>NUCLEOTIDE SEQUENCE [LARGE SCALE GENOMIC DNA]</scope>
    <source>
        <strain evidence="2 3">WRAS1</strain>
    </source>
</reference>
<dbReference type="SUPFAM" id="SSF53474">
    <property type="entry name" value="alpha/beta-Hydrolases"/>
    <property type="match status" value="1"/>
</dbReference>
<dbReference type="InterPro" id="IPR002925">
    <property type="entry name" value="Dienelactn_hydro"/>
</dbReference>
<evidence type="ECO:0000313" key="3">
    <source>
        <dbReference type="Proteomes" id="UP000253977"/>
    </source>
</evidence>
<evidence type="ECO:0000313" key="2">
    <source>
        <dbReference type="EMBL" id="RDD66153.1"/>
    </source>
</evidence>
<dbReference type="Proteomes" id="UP000253977">
    <property type="component" value="Unassembled WGS sequence"/>
</dbReference>
<sequence length="201" mass="21609">MTDYVTAETRGAEGAPLVLTFHGTGGDERQFHDAASSLVPGAHVISPRGDVSENGMNRYFRRTGEGVYDMEDLARRTAAMAAFVAEAKARTGAARVIALGYSNGANISASVALVRPELFTDLALLHPLIPWRPEPQPGLSSARVLITAGRRDPICPPQLTQDFVDYLKAQGADVQDVWHPGGHDIAPAEIDALRDFLSEMS</sequence>
<gene>
    <name evidence="2" type="ORF">DU478_11680</name>
</gene>
<dbReference type="RefSeq" id="WP_114511145.1">
    <property type="nucleotide sequence ID" value="NZ_QPMK01000007.1"/>
</dbReference>
<comment type="caution">
    <text evidence="2">The sequence shown here is derived from an EMBL/GenBank/DDBJ whole genome shotgun (WGS) entry which is preliminary data.</text>
</comment>
<organism evidence="2 3">
    <name type="scientific">Thalassococcus profundi</name>
    <dbReference type="NCBI Taxonomy" id="2282382"/>
    <lineage>
        <taxon>Bacteria</taxon>
        <taxon>Pseudomonadati</taxon>
        <taxon>Pseudomonadota</taxon>
        <taxon>Alphaproteobacteria</taxon>
        <taxon>Rhodobacterales</taxon>
        <taxon>Roseobacteraceae</taxon>
        <taxon>Thalassococcus</taxon>
    </lineage>
</organism>
<keyword evidence="3" id="KW-1185">Reference proteome</keyword>
<dbReference type="InterPro" id="IPR029058">
    <property type="entry name" value="AB_hydrolase_fold"/>
</dbReference>
<dbReference type="GO" id="GO:0016787">
    <property type="term" value="F:hydrolase activity"/>
    <property type="evidence" value="ECO:0007669"/>
    <property type="project" value="UniProtKB-KW"/>
</dbReference>
<dbReference type="OrthoDB" id="9796570at2"/>
<dbReference type="Pfam" id="PF01738">
    <property type="entry name" value="DLH"/>
    <property type="match status" value="1"/>
</dbReference>
<dbReference type="EMBL" id="QPMK01000007">
    <property type="protein sequence ID" value="RDD66153.1"/>
    <property type="molecule type" value="Genomic_DNA"/>
</dbReference>
<feature type="domain" description="Dienelactone hydrolase" evidence="1">
    <location>
        <begin position="80"/>
        <end position="181"/>
    </location>
</feature>
<proteinExistence type="predicted"/>